<dbReference type="EMBL" id="CATYWO010000002">
    <property type="protein sequence ID" value="CAJ0787720.1"/>
    <property type="molecule type" value="Genomic_DNA"/>
</dbReference>
<dbReference type="RefSeq" id="WP_316657394.1">
    <property type="nucleotide sequence ID" value="NZ_CATYWO010000002.1"/>
</dbReference>
<proteinExistence type="predicted"/>
<evidence type="ECO:0000313" key="1">
    <source>
        <dbReference type="EMBL" id="CAJ0787720.1"/>
    </source>
</evidence>
<evidence type="ECO:0000313" key="2">
    <source>
        <dbReference type="Proteomes" id="UP001189616"/>
    </source>
</evidence>
<dbReference type="InterPro" id="IPR021986">
    <property type="entry name" value="Spherulin4"/>
</dbReference>
<reference evidence="1 2" key="1">
    <citation type="submission" date="2023-07" db="EMBL/GenBank/DDBJ databases">
        <authorList>
            <person name="Peeters C."/>
        </authorList>
    </citation>
    <scope>NUCLEOTIDE SEQUENCE [LARGE SCALE GENOMIC DNA]</scope>
    <source>
        <strain evidence="1 2">LMG 7141</strain>
    </source>
</reference>
<dbReference type="Proteomes" id="UP001189616">
    <property type="component" value="Unassembled WGS sequence"/>
</dbReference>
<accession>A0ABM9JAI8</accession>
<keyword evidence="2" id="KW-1185">Reference proteome</keyword>
<name>A0ABM9JAI8_9RALS</name>
<dbReference type="Pfam" id="PF12138">
    <property type="entry name" value="Spherulin4"/>
    <property type="match status" value="1"/>
</dbReference>
<protein>
    <submittedName>
        <fullName evidence="1">Uncharacterized protein</fullName>
    </submittedName>
</protein>
<comment type="caution">
    <text evidence="1">The sequence shown here is derived from an EMBL/GenBank/DDBJ whole genome shotgun (WGS) entry which is preliminary data.</text>
</comment>
<sequence length="284" mass="29726">MKTTHTGGRTPAFAATLAASLAGSATRRFVRVACSAVALVAGALTGAPHANAEGLLVPAYIYPSGSGATQWSTLATTAQTVPTTVILNPNSGPGTTQDPNYVAAVAQVHAAGGKVIGYVSTSYAQRSLSAVVQDINTYQALYQVDGFFIDEMTADSVTAHIQFYQSVYNYIKGLSSAYTVTGNPGTNVPEIYASLPVADQIVVFEDSAKHYKTYAPLAWQANYPISRFAHIVYAASATQMLTFVANASSLGAGSVYITSKTLPNPYGALPSYWSQEVTAVSVAK</sequence>
<organism evidence="1 2">
    <name type="scientific">Ralstonia condita</name>
    <dbReference type="NCBI Taxonomy" id="3058600"/>
    <lineage>
        <taxon>Bacteria</taxon>
        <taxon>Pseudomonadati</taxon>
        <taxon>Pseudomonadota</taxon>
        <taxon>Betaproteobacteria</taxon>
        <taxon>Burkholderiales</taxon>
        <taxon>Burkholderiaceae</taxon>
        <taxon>Ralstonia</taxon>
    </lineage>
</organism>
<dbReference type="PANTHER" id="PTHR35040">
    <property type="match status" value="1"/>
</dbReference>
<dbReference type="PANTHER" id="PTHR35040:SF9">
    <property type="entry name" value="4-LIKE CELL SURFACE PROTEIN, PUTATIVE (AFU_ORTHOLOGUE AFUA_4G14080)-RELATED"/>
    <property type="match status" value="1"/>
</dbReference>
<gene>
    <name evidence="1" type="ORF">LMG7141_01978</name>
</gene>